<dbReference type="InterPro" id="IPR030564">
    <property type="entry name" value="Myotubularin"/>
</dbReference>
<protein>
    <recommendedName>
        <fullName evidence="2">Myotubularin phosphatase domain-containing protein</fullName>
    </recommendedName>
</protein>
<keyword evidence="4" id="KW-1185">Reference proteome</keyword>
<name>A0A0C2G2I8_9BILA</name>
<reference evidence="3 4" key="1">
    <citation type="submission" date="2013-12" db="EMBL/GenBank/DDBJ databases">
        <title>Draft genome of the parsitic nematode Ancylostoma duodenale.</title>
        <authorList>
            <person name="Mitreva M."/>
        </authorList>
    </citation>
    <scope>NUCLEOTIDE SEQUENCE [LARGE SCALE GENOMIC DNA]</scope>
    <source>
        <strain evidence="3 4">Zhejiang</strain>
    </source>
</reference>
<accession>A0A0C2G2I8</accession>
<dbReference type="PANTHER" id="PTHR10807">
    <property type="entry name" value="MYOTUBULARIN-RELATED"/>
    <property type="match status" value="1"/>
</dbReference>
<evidence type="ECO:0000313" key="3">
    <source>
        <dbReference type="EMBL" id="KIH51266.1"/>
    </source>
</evidence>
<dbReference type="OrthoDB" id="271628at2759"/>
<dbReference type="PROSITE" id="PS51339">
    <property type="entry name" value="PPASE_MYOTUBULARIN"/>
    <property type="match status" value="1"/>
</dbReference>
<evidence type="ECO:0000313" key="4">
    <source>
        <dbReference type="Proteomes" id="UP000054047"/>
    </source>
</evidence>
<dbReference type="AlphaFoldDB" id="A0A0C2G2I8"/>
<dbReference type="GO" id="GO:0046856">
    <property type="term" value="P:phosphatidylinositol dephosphorylation"/>
    <property type="evidence" value="ECO:0007669"/>
    <property type="project" value="TreeGrafter"/>
</dbReference>
<feature type="domain" description="Myotubularin phosphatase" evidence="2">
    <location>
        <begin position="1"/>
        <end position="173"/>
    </location>
</feature>
<dbReference type="GO" id="GO:0005737">
    <property type="term" value="C:cytoplasm"/>
    <property type="evidence" value="ECO:0007669"/>
    <property type="project" value="TreeGrafter"/>
</dbReference>
<dbReference type="Pfam" id="PF06602">
    <property type="entry name" value="Myotub-related"/>
    <property type="match status" value="1"/>
</dbReference>
<organism evidence="3 4">
    <name type="scientific">Ancylostoma duodenale</name>
    <dbReference type="NCBI Taxonomy" id="51022"/>
    <lineage>
        <taxon>Eukaryota</taxon>
        <taxon>Metazoa</taxon>
        <taxon>Ecdysozoa</taxon>
        <taxon>Nematoda</taxon>
        <taxon>Chromadorea</taxon>
        <taxon>Rhabditida</taxon>
        <taxon>Rhabditina</taxon>
        <taxon>Rhabditomorpha</taxon>
        <taxon>Strongyloidea</taxon>
        <taxon>Ancylostomatidae</taxon>
        <taxon>Ancylostomatinae</taxon>
        <taxon>Ancylostoma</taxon>
    </lineage>
</organism>
<evidence type="ECO:0000259" key="2">
    <source>
        <dbReference type="PROSITE" id="PS51339"/>
    </source>
</evidence>
<dbReference type="GO" id="GO:0004438">
    <property type="term" value="F:phosphatidylinositol-3-phosphate phosphatase activity"/>
    <property type="evidence" value="ECO:0007669"/>
    <property type="project" value="TreeGrafter"/>
</dbReference>
<sequence>LFLKICLQGFKVLIRIEWVAFGHRFAERNGIYGKDVKIKPRNRAPLTDDPRAFTDSLRIQRAGENERSPIFLQFLDAVHQLVHRFPTAFQFNDAYLIELARHVYSGLVGPFIFNTLQESRNVSKKMRCEVLSVWHYIEKGGERVTNALYDQRTVGKLPVDAIVSDLRLWNELYHNTLFDEVIKPLNSSAIKVERQVSDVRRGTELLQL</sequence>
<dbReference type="Proteomes" id="UP000054047">
    <property type="component" value="Unassembled WGS sequence"/>
</dbReference>
<gene>
    <name evidence="3" type="ORF">ANCDUO_18649</name>
</gene>
<dbReference type="EMBL" id="KN747110">
    <property type="protein sequence ID" value="KIH51266.1"/>
    <property type="molecule type" value="Genomic_DNA"/>
</dbReference>
<dbReference type="SUPFAM" id="SSF52799">
    <property type="entry name" value="(Phosphotyrosine protein) phosphatases II"/>
    <property type="match status" value="1"/>
</dbReference>
<dbReference type="InterPro" id="IPR010569">
    <property type="entry name" value="Myotubularin-like_Pase_dom"/>
</dbReference>
<dbReference type="PANTHER" id="PTHR10807:SF129">
    <property type="entry name" value="MYOTUBULARIN-RELATED PROTEIN 3"/>
    <property type="match status" value="1"/>
</dbReference>
<comment type="similarity">
    <text evidence="1">Belongs to the protein-tyrosine phosphatase family. Non-receptor class myotubularin subfamily.</text>
</comment>
<feature type="non-terminal residue" evidence="3">
    <location>
        <position position="1"/>
    </location>
</feature>
<dbReference type="InterPro" id="IPR029021">
    <property type="entry name" value="Prot-tyrosine_phosphatase-like"/>
</dbReference>
<evidence type="ECO:0000256" key="1">
    <source>
        <dbReference type="ARBA" id="ARBA00007471"/>
    </source>
</evidence>
<proteinExistence type="inferred from homology"/>
<dbReference type="GO" id="GO:0106018">
    <property type="term" value="F:phosphatidylinositol-3,5-bisphosphate phosphatase activity"/>
    <property type="evidence" value="ECO:0007669"/>
    <property type="project" value="TreeGrafter"/>
</dbReference>